<accession>A0ABW7CKN1</accession>
<comment type="caution">
    <text evidence="1">The sequence shown here is derived from an EMBL/GenBank/DDBJ whole genome shotgun (WGS) entry which is preliminary data.</text>
</comment>
<dbReference type="NCBIfam" id="TIGR03034">
    <property type="entry name" value="YPO3983 family protein"/>
    <property type="match status" value="1"/>
</dbReference>
<dbReference type="Pfam" id="PF11692">
    <property type="entry name" value="DUF3289"/>
    <property type="match status" value="1"/>
</dbReference>
<evidence type="ECO:0000313" key="2">
    <source>
        <dbReference type="Proteomes" id="UP001605250"/>
    </source>
</evidence>
<sequence>MTQSMQALHLPFTLFQTQNRMDDDSADDMKCGDLSEFQIRKNFRLEKISGQYDPWRAERTDFPISNYAVIRHKMRHHEVAAKLFNEFRRESRPFSFFGHRGLFMALIDHFQYGDGKPFSSSELNGAYKRLIESAHSDNANSSKVIDKFIRENIDWDNGFFAENKKQALRKVIGESFLPTFNRLQDKMNGLGMSVHGIYATKITLKSLEVNGDKYKATLHYKGQDHFGLDDRDIMDPRFHHLNIFRIWFVLQRWRRYAYKPFFTNMAATITLTGSKK</sequence>
<dbReference type="InterPro" id="IPR017483">
    <property type="entry name" value="CHP03034"/>
</dbReference>
<reference evidence="1 2" key="1">
    <citation type="submission" date="2024-07" db="EMBL/GenBank/DDBJ databases">
        <title>Novel bacterial strain Erwinia sp. OPT-41 promoting growth of various crops.</title>
        <authorList>
            <person name="Egorshina A."/>
            <person name="Lukyantsev M.A."/>
            <person name="Golubev S.N."/>
            <person name="Muratova A.Y."/>
            <person name="Bulygina E.A."/>
        </authorList>
    </citation>
    <scope>NUCLEOTIDE SEQUENCE [LARGE SCALE GENOMIC DNA]</scope>
    <source>
        <strain evidence="1 2">OPT-41</strain>
    </source>
</reference>
<protein>
    <submittedName>
        <fullName evidence="1">DUF3289 family protein</fullName>
    </submittedName>
</protein>
<name>A0ABW7CKN1_9GAMM</name>
<dbReference type="RefSeq" id="WP_394148928.1">
    <property type="nucleotide sequence ID" value="NZ_JBGCUC010000008.1"/>
</dbReference>
<gene>
    <name evidence="1" type="ORF">AB3U87_10430</name>
</gene>
<dbReference type="EMBL" id="JBGCUC010000008">
    <property type="protein sequence ID" value="MFG6076775.1"/>
    <property type="molecule type" value="Genomic_DNA"/>
</dbReference>
<organism evidence="1 2">
    <name type="scientific">Erwinia plantamica</name>
    <dbReference type="NCBI Taxonomy" id="3237104"/>
    <lineage>
        <taxon>Bacteria</taxon>
        <taxon>Pseudomonadati</taxon>
        <taxon>Pseudomonadota</taxon>
        <taxon>Gammaproteobacteria</taxon>
        <taxon>Enterobacterales</taxon>
        <taxon>Erwiniaceae</taxon>
        <taxon>Erwinia</taxon>
    </lineage>
</organism>
<proteinExistence type="predicted"/>
<evidence type="ECO:0000313" key="1">
    <source>
        <dbReference type="EMBL" id="MFG6076775.1"/>
    </source>
</evidence>
<keyword evidence="2" id="KW-1185">Reference proteome</keyword>
<dbReference type="Proteomes" id="UP001605250">
    <property type="component" value="Unassembled WGS sequence"/>
</dbReference>